<evidence type="ECO:0000313" key="2">
    <source>
        <dbReference type="EMBL" id="KAB7505484.1"/>
    </source>
</evidence>
<comment type="caution">
    <text evidence="2">The sequence shown here is derived from an EMBL/GenBank/DDBJ whole genome shotgun (WGS) entry which is preliminary data.</text>
</comment>
<dbReference type="OrthoDB" id="10432728at2759"/>
<name>A0A5N5TFN1_9CRUS</name>
<organism evidence="2 3">
    <name type="scientific">Armadillidium nasatum</name>
    <dbReference type="NCBI Taxonomy" id="96803"/>
    <lineage>
        <taxon>Eukaryota</taxon>
        <taxon>Metazoa</taxon>
        <taxon>Ecdysozoa</taxon>
        <taxon>Arthropoda</taxon>
        <taxon>Crustacea</taxon>
        <taxon>Multicrustacea</taxon>
        <taxon>Malacostraca</taxon>
        <taxon>Eumalacostraca</taxon>
        <taxon>Peracarida</taxon>
        <taxon>Isopoda</taxon>
        <taxon>Oniscidea</taxon>
        <taxon>Crinocheta</taxon>
        <taxon>Armadillidiidae</taxon>
        <taxon>Armadillidium</taxon>
    </lineage>
</organism>
<proteinExistence type="predicted"/>
<reference evidence="2 3" key="1">
    <citation type="journal article" date="2019" name="PLoS Biol.">
        <title>Sex chromosomes control vertical transmission of feminizing Wolbachia symbionts in an isopod.</title>
        <authorList>
            <person name="Becking T."/>
            <person name="Chebbi M.A."/>
            <person name="Giraud I."/>
            <person name="Moumen B."/>
            <person name="Laverre T."/>
            <person name="Caubet Y."/>
            <person name="Peccoud J."/>
            <person name="Gilbert C."/>
            <person name="Cordaux R."/>
        </authorList>
    </citation>
    <scope>NUCLEOTIDE SEQUENCE [LARGE SCALE GENOMIC DNA]</scope>
    <source>
        <strain evidence="2">ANa2</strain>
        <tissue evidence="2">Whole body excluding digestive tract and cuticle</tissue>
    </source>
</reference>
<dbReference type="AlphaFoldDB" id="A0A5N5TFN1"/>
<accession>A0A5N5TFN1</accession>
<feature type="transmembrane region" description="Helical" evidence="1">
    <location>
        <begin position="244"/>
        <end position="267"/>
    </location>
</feature>
<dbReference type="Proteomes" id="UP000326759">
    <property type="component" value="Unassembled WGS sequence"/>
</dbReference>
<evidence type="ECO:0000256" key="1">
    <source>
        <dbReference type="SAM" id="Phobius"/>
    </source>
</evidence>
<gene>
    <name evidence="2" type="ORF">Anas_02490</name>
</gene>
<keyword evidence="1" id="KW-1133">Transmembrane helix</keyword>
<dbReference type="EMBL" id="SEYY01001216">
    <property type="protein sequence ID" value="KAB7505484.1"/>
    <property type="molecule type" value="Genomic_DNA"/>
</dbReference>
<protein>
    <submittedName>
        <fullName evidence="2">Uncharacterized protein</fullName>
    </submittedName>
</protein>
<keyword evidence="1" id="KW-0812">Transmembrane</keyword>
<sequence>MSYNIENLFGTTTFVTSSETGPEIDGRDFSETTSPVINLTTDPFTLNTPSDNQSKLSSPLNYSLSNESLGTTFSSYLKTDDIVTTETPIGRFTSDITSKEIPLTTNAILVSTTAEKIDSTILVSNASTSEEIISTIFENEHESRDKRSAPENYNVSNEADEILEAIKTELEEGDLTEESFLKLEKYIKQINDLIDIQSTKLNSSLIELIIKDAKNLRKTIKIIVSARDIGKRSVPPFDFLKRPIILWGSVIVAVVFIAVILLLCLIVHCKVSNLSRKLDEIRSENTMKEESKNSATIFTLIPRGKNDTPTSDFGSKHIFSTERIRNFEGPLSSTKLNSSRI</sequence>
<keyword evidence="3" id="KW-1185">Reference proteome</keyword>
<evidence type="ECO:0000313" key="3">
    <source>
        <dbReference type="Proteomes" id="UP000326759"/>
    </source>
</evidence>
<keyword evidence="1" id="KW-0472">Membrane</keyword>